<organism evidence="1 2">
    <name type="scientific">Peronosclerospora sorghi</name>
    <dbReference type="NCBI Taxonomy" id="230839"/>
    <lineage>
        <taxon>Eukaryota</taxon>
        <taxon>Sar</taxon>
        <taxon>Stramenopiles</taxon>
        <taxon>Oomycota</taxon>
        <taxon>Peronosporomycetes</taxon>
        <taxon>Peronosporales</taxon>
        <taxon>Peronosporaceae</taxon>
        <taxon>Peronosclerospora</taxon>
    </lineage>
</organism>
<comment type="caution">
    <text evidence="1">The sequence shown here is derived from an EMBL/GenBank/DDBJ whole genome shotgun (WGS) entry which is preliminary data.</text>
</comment>
<evidence type="ECO:0000313" key="1">
    <source>
        <dbReference type="EMBL" id="KAI9907877.1"/>
    </source>
</evidence>
<dbReference type="Proteomes" id="UP001163321">
    <property type="component" value="Chromosome 8"/>
</dbReference>
<dbReference type="EMBL" id="CM047587">
    <property type="protein sequence ID" value="KAI9907877.1"/>
    <property type="molecule type" value="Genomic_DNA"/>
</dbReference>
<reference evidence="1 2" key="1">
    <citation type="journal article" date="2022" name="bioRxiv">
        <title>The genome of the oomycete Peronosclerospora sorghi, a cosmopolitan pathogen of maize and sorghum, is inflated with dispersed pseudogenes.</title>
        <authorList>
            <person name="Fletcher K."/>
            <person name="Martin F."/>
            <person name="Isakeit T."/>
            <person name="Cavanaugh K."/>
            <person name="Magill C."/>
            <person name="Michelmore R."/>
        </authorList>
    </citation>
    <scope>NUCLEOTIDE SEQUENCE [LARGE SCALE GENOMIC DNA]</scope>
    <source>
        <strain evidence="1">P6</strain>
    </source>
</reference>
<keyword evidence="2" id="KW-1185">Reference proteome</keyword>
<proteinExistence type="predicted"/>
<name>A0ACC0VNH2_9STRA</name>
<evidence type="ECO:0000313" key="2">
    <source>
        <dbReference type="Proteomes" id="UP001163321"/>
    </source>
</evidence>
<accession>A0ACC0VNH2</accession>
<gene>
    <name evidence="1" type="ORF">PsorP6_004668</name>
</gene>
<protein>
    <submittedName>
        <fullName evidence="1">Uncharacterized protein</fullName>
    </submittedName>
</protein>
<sequence>MIFIASTPELGVGFLSDKVRQICAPRPSRSMDWINDVEVNTFSWSGIDNGGPLLIKNAIHSIPKQHTSLASLKLDKKCTLVGVDSYDKIRRGYNVHI</sequence>